<protein>
    <submittedName>
        <fullName evidence="8">Oligosaccharide flippase family protein</fullName>
    </submittedName>
</protein>
<dbReference type="AlphaFoldDB" id="A0ABD5WJZ6"/>
<feature type="transmembrane region" description="Helical" evidence="7">
    <location>
        <begin position="89"/>
        <end position="110"/>
    </location>
</feature>
<evidence type="ECO:0000256" key="5">
    <source>
        <dbReference type="ARBA" id="ARBA00023136"/>
    </source>
</evidence>
<gene>
    <name evidence="8" type="ORF">ACFQJ6_07690</name>
</gene>
<dbReference type="GeneID" id="79303407"/>
<feature type="region of interest" description="Disordered" evidence="6">
    <location>
        <begin position="480"/>
        <end position="549"/>
    </location>
</feature>
<keyword evidence="4 7" id="KW-1133">Transmembrane helix</keyword>
<feature type="transmembrane region" description="Helical" evidence="7">
    <location>
        <begin position="454"/>
        <end position="477"/>
    </location>
</feature>
<proteinExistence type="predicted"/>
<reference evidence="8 9" key="1">
    <citation type="journal article" date="2019" name="Int. J. Syst. Evol. Microbiol.">
        <title>The Global Catalogue of Microorganisms (GCM) 10K type strain sequencing project: providing services to taxonomists for standard genome sequencing and annotation.</title>
        <authorList>
            <consortium name="The Broad Institute Genomics Platform"/>
            <consortium name="The Broad Institute Genome Sequencing Center for Infectious Disease"/>
            <person name="Wu L."/>
            <person name="Ma J."/>
        </authorList>
    </citation>
    <scope>NUCLEOTIDE SEQUENCE [LARGE SCALE GENOMIC DNA]</scope>
    <source>
        <strain evidence="8 9">DT72</strain>
    </source>
</reference>
<organism evidence="8 9">
    <name type="scientific">Halorussus caseinilyticus</name>
    <dbReference type="NCBI Taxonomy" id="3034025"/>
    <lineage>
        <taxon>Archaea</taxon>
        <taxon>Methanobacteriati</taxon>
        <taxon>Methanobacteriota</taxon>
        <taxon>Stenosarchaea group</taxon>
        <taxon>Halobacteria</taxon>
        <taxon>Halobacteriales</taxon>
        <taxon>Haladaptataceae</taxon>
        <taxon>Halorussus</taxon>
    </lineage>
</organism>
<comment type="caution">
    <text evidence="8">The sequence shown here is derived from an EMBL/GenBank/DDBJ whole genome shotgun (WGS) entry which is preliminary data.</text>
</comment>
<evidence type="ECO:0000313" key="8">
    <source>
        <dbReference type="EMBL" id="MFC7080015.1"/>
    </source>
</evidence>
<dbReference type="GO" id="GO:0005886">
    <property type="term" value="C:plasma membrane"/>
    <property type="evidence" value="ECO:0007669"/>
    <property type="project" value="UniProtKB-SubCell"/>
</dbReference>
<dbReference type="RefSeq" id="WP_276278862.1">
    <property type="nucleotide sequence ID" value="NZ_CP119809.1"/>
</dbReference>
<comment type="subcellular location">
    <subcellularLocation>
        <location evidence="1">Cell membrane</location>
        <topology evidence="1">Multi-pass membrane protein</topology>
    </subcellularLocation>
</comment>
<feature type="transmembrane region" description="Helical" evidence="7">
    <location>
        <begin position="394"/>
        <end position="414"/>
    </location>
</feature>
<feature type="transmembrane region" description="Helical" evidence="7">
    <location>
        <begin position="343"/>
        <end position="363"/>
    </location>
</feature>
<dbReference type="PANTHER" id="PTHR30250:SF11">
    <property type="entry name" value="O-ANTIGEN TRANSPORTER-RELATED"/>
    <property type="match status" value="1"/>
</dbReference>
<feature type="transmembrane region" description="Helical" evidence="7">
    <location>
        <begin position="41"/>
        <end position="58"/>
    </location>
</feature>
<sequence length="549" mass="57497">MDLKRVSRGLKATFGARLLHMVASGLLMVVLVRYLLSSKQYGLLGSALAVLGVAQLLGDLGIGKAAARYVTEYRETQPDQVPHVLRAAFAYRIAAVAVVAGGFLLFGGLVADLIGQPEIGPLLVLGAGYVAVHSLFTFSQVLFQGFNRVTYSSAIRAVGTVSRLGLAVLFVAVFGGAMGALTGYIVGYGVGAVLGLSLLYVVGYRDAERAETPEDGLARKVLRYSVPLTVTRGANVIDKRVDTILVGYFIGPVAVGYYYLAKQIVGFVQTPAASLGFTLSPTYGEHKADGDSERAARIYETTLKYTLLLYVPAAAGIVLVAEPTITLIFGSDMGPAAPVLQVFSGYVVLQAVAFVTSDALDYLGRARSRAYAKGATSIGNFLLNLVMIPQFGVVGAAAATVVTFGGYTAVNVAVIHSELSLSVRRLARHLAAVAGVTVAMSVAVYFVMTATSGALAVAAAIPLGIAVWAGLSVAGVCSTPTGSSRFSPDGARSPGGRTPTARQQVSRPNEPPTRAQTTRNLRQTGYNKGRWRPANVQAAGNLPPDKLCR</sequence>
<keyword evidence="5 7" id="KW-0472">Membrane</keyword>
<dbReference type="InterPro" id="IPR050833">
    <property type="entry name" value="Poly_Biosynth_Transport"/>
</dbReference>
<dbReference type="InterPro" id="IPR002797">
    <property type="entry name" value="Polysacc_synth"/>
</dbReference>
<evidence type="ECO:0000256" key="3">
    <source>
        <dbReference type="ARBA" id="ARBA00022692"/>
    </source>
</evidence>
<accession>A0ABD5WJZ6</accession>
<keyword evidence="9" id="KW-1185">Reference proteome</keyword>
<evidence type="ECO:0000256" key="7">
    <source>
        <dbReference type="SAM" id="Phobius"/>
    </source>
</evidence>
<name>A0ABD5WJZ6_9EURY</name>
<feature type="transmembrane region" description="Helical" evidence="7">
    <location>
        <begin position="426"/>
        <end position="448"/>
    </location>
</feature>
<feature type="transmembrane region" description="Helical" evidence="7">
    <location>
        <begin position="307"/>
        <end position="331"/>
    </location>
</feature>
<evidence type="ECO:0000256" key="4">
    <source>
        <dbReference type="ARBA" id="ARBA00022989"/>
    </source>
</evidence>
<feature type="compositionally biased region" description="Polar residues" evidence="6">
    <location>
        <begin position="514"/>
        <end position="526"/>
    </location>
</feature>
<dbReference type="Proteomes" id="UP001596407">
    <property type="component" value="Unassembled WGS sequence"/>
</dbReference>
<keyword evidence="2" id="KW-1003">Cell membrane</keyword>
<dbReference type="PANTHER" id="PTHR30250">
    <property type="entry name" value="PST FAMILY PREDICTED COLANIC ACID TRANSPORTER"/>
    <property type="match status" value="1"/>
</dbReference>
<evidence type="ECO:0000256" key="1">
    <source>
        <dbReference type="ARBA" id="ARBA00004651"/>
    </source>
</evidence>
<evidence type="ECO:0000313" key="9">
    <source>
        <dbReference type="Proteomes" id="UP001596407"/>
    </source>
</evidence>
<feature type="transmembrane region" description="Helical" evidence="7">
    <location>
        <begin position="370"/>
        <end position="388"/>
    </location>
</feature>
<feature type="transmembrane region" description="Helical" evidence="7">
    <location>
        <begin position="122"/>
        <end position="143"/>
    </location>
</feature>
<feature type="transmembrane region" description="Helical" evidence="7">
    <location>
        <begin position="155"/>
        <end position="175"/>
    </location>
</feature>
<dbReference type="EMBL" id="JBHSZH010000005">
    <property type="protein sequence ID" value="MFC7080015.1"/>
    <property type="molecule type" value="Genomic_DNA"/>
</dbReference>
<evidence type="ECO:0000256" key="2">
    <source>
        <dbReference type="ARBA" id="ARBA00022475"/>
    </source>
</evidence>
<dbReference type="Pfam" id="PF01943">
    <property type="entry name" value="Polysacc_synt"/>
    <property type="match status" value="1"/>
</dbReference>
<feature type="transmembrane region" description="Helical" evidence="7">
    <location>
        <begin position="12"/>
        <end position="35"/>
    </location>
</feature>
<evidence type="ECO:0000256" key="6">
    <source>
        <dbReference type="SAM" id="MobiDB-lite"/>
    </source>
</evidence>
<keyword evidence="3 7" id="KW-0812">Transmembrane</keyword>
<dbReference type="CDD" id="cd13128">
    <property type="entry name" value="MATE_Wzx_like"/>
    <property type="match status" value="1"/>
</dbReference>